<protein>
    <submittedName>
        <fullName evidence="2">Uncharacterized protein</fullName>
    </submittedName>
</protein>
<feature type="compositionally biased region" description="Basic and acidic residues" evidence="1">
    <location>
        <begin position="392"/>
        <end position="402"/>
    </location>
</feature>
<evidence type="ECO:0000313" key="2">
    <source>
        <dbReference type="EMBL" id="MBM7124415.1"/>
    </source>
</evidence>
<dbReference type="RefSeq" id="WP_204679872.1">
    <property type="nucleotide sequence ID" value="NZ_BSNR01000023.1"/>
</dbReference>
<keyword evidence="3" id="KW-1185">Reference proteome</keyword>
<evidence type="ECO:0000256" key="1">
    <source>
        <dbReference type="SAM" id="MobiDB-lite"/>
    </source>
</evidence>
<accession>A0ABS2K033</accession>
<feature type="region of interest" description="Disordered" evidence="1">
    <location>
        <begin position="392"/>
        <end position="411"/>
    </location>
</feature>
<dbReference type="EMBL" id="JADIKE010000026">
    <property type="protein sequence ID" value="MBM7124415.1"/>
    <property type="molecule type" value="Genomic_DNA"/>
</dbReference>
<proteinExistence type="predicted"/>
<comment type="caution">
    <text evidence="2">The sequence shown here is derived from an EMBL/GenBank/DDBJ whole genome shotgun (WGS) entry which is preliminary data.</text>
</comment>
<reference evidence="2" key="1">
    <citation type="submission" date="2020-10" db="EMBL/GenBank/DDBJ databases">
        <title>Phylogeny of dyella-like bacteria.</title>
        <authorList>
            <person name="Fu J."/>
        </authorList>
    </citation>
    <scope>NUCLEOTIDE SEQUENCE</scope>
    <source>
        <strain evidence="2">DHOC52</strain>
    </source>
</reference>
<sequence length="411" mass="47871">MRKILGYAAVEWSKIVESDETPVELCLRRKIPVYIKIDTSSQLVYRYYHSSISPDQKIAFEGLYDDLAYLRLEESILEEIAVFGEASVSSFECGGLSSPKNLIVEKVEFDRVELIDRNRWEEAKRHFELNMKEWEMRREWVELLRNAEETPSSEPAEGRFEGASRLTIQDIPEIPHSLMTKLRDIRQEKVVVTIKIDESDLHFEIADIESMMQDALKKRGRAHCPYPFTHEKEMPGLYWMYQAAYVHNKLGSLTTKKSSVERLQDVKAWLLENDKNAYPSRSIRNAAKFVPLHHDRKRGKLRKEFVPDVYDERKSPDFISKGLSCILSIADWWERYYQGDKEDRLMLAIKLDASGFEGLELGDLVHLISGKPLSAEDVLAFEAHLTEKGQDHKPFDFVDKEKRPKRARTKQ</sequence>
<name>A0ABS2K033_9GAMM</name>
<dbReference type="Proteomes" id="UP001430149">
    <property type="component" value="Unassembled WGS sequence"/>
</dbReference>
<evidence type="ECO:0000313" key="3">
    <source>
        <dbReference type="Proteomes" id="UP001430149"/>
    </source>
</evidence>
<gene>
    <name evidence="2" type="ORF">ISP19_03400</name>
</gene>
<organism evidence="2 3">
    <name type="scientific">Dyella flava</name>
    <dbReference type="NCBI Taxonomy" id="1920170"/>
    <lineage>
        <taxon>Bacteria</taxon>
        <taxon>Pseudomonadati</taxon>
        <taxon>Pseudomonadota</taxon>
        <taxon>Gammaproteobacteria</taxon>
        <taxon>Lysobacterales</taxon>
        <taxon>Rhodanobacteraceae</taxon>
        <taxon>Dyella</taxon>
    </lineage>
</organism>